<dbReference type="Gene3D" id="2.40.30.170">
    <property type="match status" value="1"/>
</dbReference>
<evidence type="ECO:0000256" key="3">
    <source>
        <dbReference type="SAM" id="Coils"/>
    </source>
</evidence>
<dbReference type="Gene3D" id="2.40.50.100">
    <property type="match status" value="1"/>
</dbReference>
<feature type="region of interest" description="Disordered" evidence="4">
    <location>
        <begin position="1"/>
        <end position="42"/>
    </location>
</feature>
<evidence type="ECO:0000313" key="6">
    <source>
        <dbReference type="EMBL" id="QDT04441.1"/>
    </source>
</evidence>
<evidence type="ECO:0000313" key="7">
    <source>
        <dbReference type="Proteomes" id="UP000318538"/>
    </source>
</evidence>
<feature type="region of interest" description="Disordered" evidence="4">
    <location>
        <begin position="164"/>
        <end position="201"/>
    </location>
</feature>
<feature type="coiled-coil region" evidence="3">
    <location>
        <begin position="321"/>
        <end position="348"/>
    </location>
</feature>
<dbReference type="PANTHER" id="PTHR32347:SF23">
    <property type="entry name" value="BLL5650 PROTEIN"/>
    <property type="match status" value="1"/>
</dbReference>
<dbReference type="RefSeq" id="WP_145170051.1">
    <property type="nucleotide sequence ID" value="NZ_CP036525.1"/>
</dbReference>
<gene>
    <name evidence="6" type="ORF">K227x_28320</name>
</gene>
<sequence>MDNQSNVGFGDAHPSSSATAPIGSKDASGHSDPANSPSAIPPQFKTLFARQGAGNLVHWRVAAAGNLVRVGGAGAIANDVRDRSHDLALRALQAQTQKCTVLSSPESWLIVAQPLSNHTTDCLTVGFPCELSELSGAATESRLAAVQKLGNSLLFDTLVADRREEAESGDSMPADLLSAGMDLPSGASTNQPSEDGGPTWTTLRKQVTGKVLADLSRRRSDAKFYALAVAGLAGIGMIPWPYTVTCKTVCEPSVRRYVAAPFDARLQRAHAVAGQTVAAGDLLVTLDGGDLRSELAGLRSKSSQAEQRLLAALSAGDHSKAEFERLETEQIKQQIELLQRRQRQLEIRSPIDGVIITGDLERGEGMPLSIGDQLFEVASLERLVAEIAIPESEINHIAEGMQVRIAVDAAPDHDGQSEIAMIHLRNELRGNESVFIAEAELRNQDGKLRPGMNGTTQIAAGRRAAAWILFHRPVDAVRNWIGW</sequence>
<dbReference type="EMBL" id="CP036525">
    <property type="protein sequence ID" value="QDT04441.1"/>
    <property type="molecule type" value="Genomic_DNA"/>
</dbReference>
<accession>A0A517NBD3</accession>
<dbReference type="SUPFAM" id="SSF111369">
    <property type="entry name" value="HlyD-like secretion proteins"/>
    <property type="match status" value="1"/>
</dbReference>
<evidence type="ECO:0000259" key="5">
    <source>
        <dbReference type="Pfam" id="PF25954"/>
    </source>
</evidence>
<dbReference type="InterPro" id="IPR058792">
    <property type="entry name" value="Beta-barrel_RND_2"/>
</dbReference>
<feature type="compositionally biased region" description="Polar residues" evidence="4">
    <location>
        <begin position="186"/>
        <end position="201"/>
    </location>
</feature>
<evidence type="ECO:0000256" key="2">
    <source>
        <dbReference type="ARBA" id="ARBA00023054"/>
    </source>
</evidence>
<keyword evidence="2 3" id="KW-0175">Coiled coil</keyword>
<organism evidence="6 7">
    <name type="scientific">Rubripirellula lacrimiformis</name>
    <dbReference type="NCBI Taxonomy" id="1930273"/>
    <lineage>
        <taxon>Bacteria</taxon>
        <taxon>Pseudomonadati</taxon>
        <taxon>Planctomycetota</taxon>
        <taxon>Planctomycetia</taxon>
        <taxon>Pirellulales</taxon>
        <taxon>Pirellulaceae</taxon>
        <taxon>Rubripirellula</taxon>
    </lineage>
</organism>
<protein>
    <submittedName>
        <fullName evidence="6">Copper/silver efflux system membrane fusion protein CusB</fullName>
    </submittedName>
</protein>
<name>A0A517NBD3_9BACT</name>
<reference evidence="6 7" key="1">
    <citation type="submission" date="2019-02" db="EMBL/GenBank/DDBJ databases">
        <title>Deep-cultivation of Planctomycetes and their phenomic and genomic characterization uncovers novel biology.</title>
        <authorList>
            <person name="Wiegand S."/>
            <person name="Jogler M."/>
            <person name="Boedeker C."/>
            <person name="Pinto D."/>
            <person name="Vollmers J."/>
            <person name="Rivas-Marin E."/>
            <person name="Kohn T."/>
            <person name="Peeters S.H."/>
            <person name="Heuer A."/>
            <person name="Rast P."/>
            <person name="Oberbeckmann S."/>
            <person name="Bunk B."/>
            <person name="Jeske O."/>
            <person name="Meyerdierks A."/>
            <person name="Storesund J.E."/>
            <person name="Kallscheuer N."/>
            <person name="Luecker S."/>
            <person name="Lage O.M."/>
            <person name="Pohl T."/>
            <person name="Merkel B.J."/>
            <person name="Hornburger P."/>
            <person name="Mueller R.-W."/>
            <person name="Bruemmer F."/>
            <person name="Labrenz M."/>
            <person name="Spormann A.M."/>
            <person name="Op den Camp H."/>
            <person name="Overmann J."/>
            <person name="Amann R."/>
            <person name="Jetten M.S.M."/>
            <person name="Mascher T."/>
            <person name="Medema M.H."/>
            <person name="Devos D.P."/>
            <person name="Kaster A.-K."/>
            <person name="Ovreas L."/>
            <person name="Rohde M."/>
            <person name="Galperin M.Y."/>
            <person name="Jogler C."/>
        </authorList>
    </citation>
    <scope>NUCLEOTIDE SEQUENCE [LARGE SCALE GENOMIC DNA]</scope>
    <source>
        <strain evidence="6 7">K22_7</strain>
    </source>
</reference>
<dbReference type="GO" id="GO:0030313">
    <property type="term" value="C:cell envelope"/>
    <property type="evidence" value="ECO:0007669"/>
    <property type="project" value="UniProtKB-SubCell"/>
</dbReference>
<dbReference type="OrthoDB" id="9806939at2"/>
<dbReference type="InterPro" id="IPR050465">
    <property type="entry name" value="UPF0194_transport"/>
</dbReference>
<dbReference type="Pfam" id="PF25954">
    <property type="entry name" value="Beta-barrel_RND_2"/>
    <property type="match status" value="1"/>
</dbReference>
<dbReference type="PANTHER" id="PTHR32347">
    <property type="entry name" value="EFFLUX SYSTEM COMPONENT YKNX-RELATED"/>
    <property type="match status" value="1"/>
</dbReference>
<comment type="subcellular location">
    <subcellularLocation>
        <location evidence="1">Cell envelope</location>
    </subcellularLocation>
</comment>
<proteinExistence type="predicted"/>
<dbReference type="Proteomes" id="UP000318538">
    <property type="component" value="Chromosome"/>
</dbReference>
<dbReference type="KEGG" id="rlc:K227x_28320"/>
<evidence type="ECO:0000256" key="4">
    <source>
        <dbReference type="SAM" id="MobiDB-lite"/>
    </source>
</evidence>
<evidence type="ECO:0000256" key="1">
    <source>
        <dbReference type="ARBA" id="ARBA00004196"/>
    </source>
</evidence>
<feature type="domain" description="CusB-like beta-barrel" evidence="5">
    <location>
        <begin position="386"/>
        <end position="460"/>
    </location>
</feature>
<dbReference type="AlphaFoldDB" id="A0A517NBD3"/>
<keyword evidence="7" id="KW-1185">Reference proteome</keyword>